<dbReference type="AlphaFoldDB" id="A0AAE0BFM6"/>
<reference evidence="3 4" key="1">
    <citation type="journal article" date="2015" name="Genome Biol. Evol.">
        <title>Comparative Genomics of a Bacterivorous Green Alga Reveals Evolutionary Causalities and Consequences of Phago-Mixotrophic Mode of Nutrition.</title>
        <authorList>
            <person name="Burns J.A."/>
            <person name="Paasch A."/>
            <person name="Narechania A."/>
            <person name="Kim E."/>
        </authorList>
    </citation>
    <scope>NUCLEOTIDE SEQUENCE [LARGE SCALE GENOMIC DNA]</scope>
    <source>
        <strain evidence="3 4">PLY_AMNH</strain>
    </source>
</reference>
<evidence type="ECO:0000313" key="3">
    <source>
        <dbReference type="EMBL" id="KAK3235095.1"/>
    </source>
</evidence>
<feature type="domain" description="PDZ" evidence="2">
    <location>
        <begin position="222"/>
        <end position="318"/>
    </location>
</feature>
<evidence type="ECO:0000259" key="2">
    <source>
        <dbReference type="Pfam" id="PF13180"/>
    </source>
</evidence>
<dbReference type="Gene3D" id="2.30.29.30">
    <property type="entry name" value="Pleckstrin-homology domain (PH domain)/Phosphotyrosine-binding domain (PTB)"/>
    <property type="match status" value="1"/>
</dbReference>
<gene>
    <name evidence="3" type="ORF">CYMTET_54686</name>
</gene>
<feature type="region of interest" description="Disordered" evidence="1">
    <location>
        <begin position="1"/>
        <end position="30"/>
    </location>
</feature>
<dbReference type="InterPro" id="IPR001478">
    <property type="entry name" value="PDZ"/>
</dbReference>
<protein>
    <recommendedName>
        <fullName evidence="2">PDZ domain-containing protein</fullName>
    </recommendedName>
</protein>
<comment type="caution">
    <text evidence="3">The sequence shown here is derived from an EMBL/GenBank/DDBJ whole genome shotgun (WGS) entry which is preliminary data.</text>
</comment>
<accession>A0AAE0BFM6</accession>
<dbReference type="Gene3D" id="2.30.42.10">
    <property type="match status" value="1"/>
</dbReference>
<keyword evidence="4" id="KW-1185">Reference proteome</keyword>
<dbReference type="InterPro" id="IPR036034">
    <property type="entry name" value="PDZ_sf"/>
</dbReference>
<dbReference type="Pfam" id="PF13180">
    <property type="entry name" value="PDZ_2"/>
    <property type="match status" value="1"/>
</dbReference>
<dbReference type="SUPFAM" id="SSF50729">
    <property type="entry name" value="PH domain-like"/>
    <property type="match status" value="1"/>
</dbReference>
<dbReference type="SUPFAM" id="SSF50156">
    <property type="entry name" value="PDZ domain-like"/>
    <property type="match status" value="1"/>
</dbReference>
<evidence type="ECO:0000256" key="1">
    <source>
        <dbReference type="SAM" id="MobiDB-lite"/>
    </source>
</evidence>
<proteinExistence type="predicted"/>
<sequence>MDESPNPTDESPGPSPSASPTVDRALSRTQSRREKLLQFAGVYDVKEGVLGSTGELTIGDDSRKSFFQPSETSQDANGQTVITPQIVPGRRTGSVWMQKKRQKFPYSWQKRLFVLLPTEMRLRYFKEDEDALTACGCVDLRSLKWSGVDPADEAEELLQFEARQIDKRRVHGFELKPSRDKADGRKDRGMLYDLIKDRLDYSAVQPSLGISYALDNELKQKLAVEDKGVLVVQTWEDGPCHKAGLLSYVAARKGLEQSKSLASSESAPESKIGDIIQGVNGVPIGNPKELFREIRKLQVSEEATLTVKRGDVVKDFVVILGSAQSYPDSYNIPIGCRIRINKGN</sequence>
<organism evidence="3 4">
    <name type="scientific">Cymbomonas tetramitiformis</name>
    <dbReference type="NCBI Taxonomy" id="36881"/>
    <lineage>
        <taxon>Eukaryota</taxon>
        <taxon>Viridiplantae</taxon>
        <taxon>Chlorophyta</taxon>
        <taxon>Pyramimonadophyceae</taxon>
        <taxon>Pyramimonadales</taxon>
        <taxon>Pyramimonadaceae</taxon>
        <taxon>Cymbomonas</taxon>
    </lineage>
</organism>
<evidence type="ECO:0000313" key="4">
    <source>
        <dbReference type="Proteomes" id="UP001190700"/>
    </source>
</evidence>
<dbReference type="Proteomes" id="UP001190700">
    <property type="component" value="Unassembled WGS sequence"/>
</dbReference>
<name>A0AAE0BFM6_9CHLO</name>
<dbReference type="EMBL" id="LGRX02035367">
    <property type="protein sequence ID" value="KAK3235095.1"/>
    <property type="molecule type" value="Genomic_DNA"/>
</dbReference>
<dbReference type="InterPro" id="IPR011993">
    <property type="entry name" value="PH-like_dom_sf"/>
</dbReference>